<name>A0A366LLE3_9ACTN</name>
<proteinExistence type="predicted"/>
<dbReference type="AlphaFoldDB" id="A0A366LLE3"/>
<dbReference type="RefSeq" id="WP_113986638.1">
    <property type="nucleotide sequence ID" value="NZ_QMEY01000041.1"/>
</dbReference>
<gene>
    <name evidence="1" type="ORF">DP939_43160</name>
</gene>
<evidence type="ECO:0000313" key="1">
    <source>
        <dbReference type="EMBL" id="RBQ13982.1"/>
    </source>
</evidence>
<sequence>MIRHPSPDQATVHLLTPISPPSTHALADHAAEYLGLPREHITITIQDRPLLHSAKLPRTAT</sequence>
<dbReference type="Proteomes" id="UP000253303">
    <property type="component" value="Unassembled WGS sequence"/>
</dbReference>
<accession>A0A366LLE3</accession>
<reference evidence="1 2" key="1">
    <citation type="submission" date="2018-06" db="EMBL/GenBank/DDBJ databases">
        <title>Sphaerisporangium craniellae sp. nov., isolated from a marine sponge in the South China Sea.</title>
        <authorList>
            <person name="Li L."/>
        </authorList>
    </citation>
    <scope>NUCLEOTIDE SEQUENCE [LARGE SCALE GENOMIC DNA]</scope>
    <source>
        <strain evidence="1 2">LHW63015</strain>
    </source>
</reference>
<dbReference type="EMBL" id="QMEY01000041">
    <property type="protein sequence ID" value="RBQ13982.1"/>
    <property type="molecule type" value="Genomic_DNA"/>
</dbReference>
<evidence type="ECO:0000313" key="2">
    <source>
        <dbReference type="Proteomes" id="UP000253303"/>
    </source>
</evidence>
<comment type="caution">
    <text evidence="1">The sequence shown here is derived from an EMBL/GenBank/DDBJ whole genome shotgun (WGS) entry which is preliminary data.</text>
</comment>
<keyword evidence="2" id="KW-1185">Reference proteome</keyword>
<protein>
    <submittedName>
        <fullName evidence="1">Uncharacterized protein</fullName>
    </submittedName>
</protein>
<organism evidence="1 2">
    <name type="scientific">Spongiactinospora rosea</name>
    <dbReference type="NCBI Taxonomy" id="2248750"/>
    <lineage>
        <taxon>Bacteria</taxon>
        <taxon>Bacillati</taxon>
        <taxon>Actinomycetota</taxon>
        <taxon>Actinomycetes</taxon>
        <taxon>Streptosporangiales</taxon>
        <taxon>Streptosporangiaceae</taxon>
        <taxon>Spongiactinospora</taxon>
    </lineage>
</organism>